<dbReference type="HOGENOM" id="CLU_2808974_0_0_3"/>
<dbReference type="AlphaFoldDB" id="A2CB82"/>
<accession>A2CB82</accession>
<evidence type="ECO:0000313" key="1">
    <source>
        <dbReference type="EMBL" id="ABM78742.1"/>
    </source>
</evidence>
<evidence type="ECO:0000313" key="2">
    <source>
        <dbReference type="Proteomes" id="UP000002274"/>
    </source>
</evidence>
<protein>
    <submittedName>
        <fullName evidence="1">Uncharacterized protein</fullName>
    </submittedName>
</protein>
<gene>
    <name evidence="1" type="ordered locus">P9303_20001</name>
</gene>
<reference evidence="1 2" key="1">
    <citation type="journal article" date="2007" name="PLoS Genet.">
        <title>Patterns and implications of gene gain and loss in the evolution of Prochlorococcus.</title>
        <authorList>
            <person name="Kettler G.C."/>
            <person name="Martiny A.C."/>
            <person name="Huang K."/>
            <person name="Zucker J."/>
            <person name="Coleman M.L."/>
            <person name="Rodrigue S."/>
            <person name="Chen F."/>
            <person name="Lapidus A."/>
            <person name="Ferriera S."/>
            <person name="Johnson J."/>
            <person name="Steglich C."/>
            <person name="Church G.M."/>
            <person name="Richardson P."/>
            <person name="Chisholm S.W."/>
        </authorList>
    </citation>
    <scope>NUCLEOTIDE SEQUENCE [LARGE SCALE GENOMIC DNA]</scope>
    <source>
        <strain evidence="1 2">MIT 9303</strain>
    </source>
</reference>
<dbReference type="EMBL" id="CP000554">
    <property type="protein sequence ID" value="ABM78742.1"/>
    <property type="molecule type" value="Genomic_DNA"/>
</dbReference>
<dbReference type="KEGG" id="pmf:P9303_20001"/>
<organism evidence="1 2">
    <name type="scientific">Prochlorococcus marinus (strain MIT 9303)</name>
    <dbReference type="NCBI Taxonomy" id="59922"/>
    <lineage>
        <taxon>Bacteria</taxon>
        <taxon>Bacillati</taxon>
        <taxon>Cyanobacteriota</taxon>
        <taxon>Cyanophyceae</taxon>
        <taxon>Synechococcales</taxon>
        <taxon>Prochlorococcaceae</taxon>
        <taxon>Prochlorococcus</taxon>
    </lineage>
</organism>
<sequence length="67" mass="7382">MIAKRHDSEIAIKATPMAERNVQIGTARWQHSKTFSHQSIRKGADICPGQAPEDGACCLHPERADTI</sequence>
<proteinExistence type="predicted"/>
<dbReference type="Proteomes" id="UP000002274">
    <property type="component" value="Chromosome"/>
</dbReference>
<name>A2CB82_PROM3</name>